<dbReference type="GO" id="GO:0045499">
    <property type="term" value="F:chemorepellent activity"/>
    <property type="evidence" value="ECO:0007669"/>
    <property type="project" value="TreeGrafter"/>
</dbReference>
<keyword evidence="6 14" id="KW-0245">EGF-like domain</keyword>
<protein>
    <recommendedName>
        <fullName evidence="13">Pro-neuregulin-3, membrane-bound isoform</fullName>
    </recommendedName>
</protein>
<evidence type="ECO:0000256" key="1">
    <source>
        <dbReference type="ARBA" id="ARBA00004251"/>
    </source>
</evidence>
<evidence type="ECO:0000313" key="19">
    <source>
        <dbReference type="RefSeq" id="XP_026528512.1"/>
    </source>
</evidence>
<accession>A0A6J1UBZ1</accession>
<dbReference type="KEGG" id="nss:113415367"/>
<evidence type="ECO:0000256" key="7">
    <source>
        <dbReference type="ARBA" id="ARBA00022692"/>
    </source>
</evidence>
<dbReference type="FunFam" id="2.10.25.10:FF:000267">
    <property type="entry name" value="pro-neuregulin-3, membrane-bound isoform"/>
    <property type="match status" value="1"/>
</dbReference>
<keyword evidence="8 16" id="KW-1133">Transmembrane helix</keyword>
<dbReference type="AlphaFoldDB" id="A0A6J1UBZ1"/>
<dbReference type="PROSITE" id="PS01186">
    <property type="entry name" value="EGF_2"/>
    <property type="match status" value="1"/>
</dbReference>
<evidence type="ECO:0000256" key="4">
    <source>
        <dbReference type="ARBA" id="ARBA00022475"/>
    </source>
</evidence>
<keyword evidence="11 14" id="KW-1015">Disulfide bond</keyword>
<evidence type="ECO:0000259" key="17">
    <source>
        <dbReference type="PROSITE" id="PS50026"/>
    </source>
</evidence>
<feature type="compositionally biased region" description="Low complexity" evidence="15">
    <location>
        <begin position="118"/>
        <end position="130"/>
    </location>
</feature>
<feature type="disulfide bond" evidence="14">
    <location>
        <begin position="306"/>
        <end position="315"/>
    </location>
</feature>
<evidence type="ECO:0000256" key="3">
    <source>
        <dbReference type="ARBA" id="ARBA00008216"/>
    </source>
</evidence>
<dbReference type="Gene3D" id="2.10.25.10">
    <property type="entry name" value="Laminin"/>
    <property type="match status" value="1"/>
</dbReference>
<dbReference type="GO" id="GO:0005886">
    <property type="term" value="C:plasma membrane"/>
    <property type="evidence" value="ECO:0007669"/>
    <property type="project" value="UniProtKB-SubCell"/>
</dbReference>
<dbReference type="PROSITE" id="PS50026">
    <property type="entry name" value="EGF_3"/>
    <property type="match status" value="1"/>
</dbReference>
<comment type="caution">
    <text evidence="14">Lacks conserved residue(s) required for the propagation of feature annotation.</text>
</comment>
<proteinExistence type="inferred from homology"/>
<dbReference type="PANTHER" id="PTHR11100:SF18">
    <property type="entry name" value="PRO-NEUREGULIN-3, MEMBRANE-BOUND ISOFORM"/>
    <property type="match status" value="1"/>
</dbReference>
<dbReference type="PROSITE" id="PS00022">
    <property type="entry name" value="EGF_1"/>
    <property type="match status" value="1"/>
</dbReference>
<comment type="subcellular location">
    <subcellularLocation>
        <location evidence="1">Cell membrane</location>
        <topology evidence="1">Single-pass type I membrane protein</topology>
    </subcellularLocation>
    <subcellularLocation>
        <location evidence="2">Secreted</location>
    </subcellularLocation>
</comment>
<evidence type="ECO:0000256" key="8">
    <source>
        <dbReference type="ARBA" id="ARBA00022989"/>
    </source>
</evidence>
<evidence type="ECO:0000256" key="15">
    <source>
        <dbReference type="SAM" id="MobiDB-lite"/>
    </source>
</evidence>
<evidence type="ECO:0000256" key="10">
    <source>
        <dbReference type="ARBA" id="ARBA00023136"/>
    </source>
</evidence>
<feature type="domain" description="EGF-like" evidence="17">
    <location>
        <begin position="273"/>
        <end position="316"/>
    </location>
</feature>
<dbReference type="GO" id="GO:0007399">
    <property type="term" value="P:nervous system development"/>
    <property type="evidence" value="ECO:0007669"/>
    <property type="project" value="InterPro"/>
</dbReference>
<keyword evidence="18" id="KW-1185">Reference proteome</keyword>
<evidence type="ECO:0000256" key="2">
    <source>
        <dbReference type="ARBA" id="ARBA00004613"/>
    </source>
</evidence>
<sequence>MSEGVASPPGAAAAAEEGAAAAAAGGGPAAGDGGPEAEGRELRCGECLVWNRQQTWLCVVPLFIGFVGLGLSLMLLKWIVVGSVQEYLPTELMDSKGIEQDPFFLSKQPTTPPKGGEPAASPGTDAAAASQTPNRMSTRLTTMTKAPTRFPATRGPIRAIPPRTTTARHTLAPPTLLAGGSTGSTTAAVAVPFSTTLLLARPAPGAPRSPPGPAWPTAAYTTSSYKTYLQDSAPSWTLSPFQEASSTTTAAPPETNSSPKYHTTTYSIEQSEHFKPCKDKDLAYCLHEGECFVIETLTGSHKHCRCKEGYQGVRCDQFLPKTDSILSDPTHHLGIEFMESEEVYQRQVLSISCIVFGIVIVGTISAAFYFRTKKQTKYIQEQLKEIQNGKTYSLNASSIMAKTDTRAQSQVQLQNVSKCARVNPYYAG</sequence>
<evidence type="ECO:0000256" key="11">
    <source>
        <dbReference type="ARBA" id="ARBA00023157"/>
    </source>
</evidence>
<evidence type="ECO:0000256" key="16">
    <source>
        <dbReference type="SAM" id="Phobius"/>
    </source>
</evidence>
<dbReference type="GO" id="GO:0008083">
    <property type="term" value="F:growth factor activity"/>
    <property type="evidence" value="ECO:0007669"/>
    <property type="project" value="UniProtKB-KW"/>
</dbReference>
<feature type="region of interest" description="Disordered" evidence="15">
    <location>
        <begin position="17"/>
        <end position="38"/>
    </location>
</feature>
<dbReference type="InterPro" id="IPR000742">
    <property type="entry name" value="EGF"/>
</dbReference>
<feature type="compositionally biased region" description="Gly residues" evidence="15">
    <location>
        <begin position="24"/>
        <end position="36"/>
    </location>
</feature>
<dbReference type="RefSeq" id="XP_026528512.1">
    <property type="nucleotide sequence ID" value="XM_026672727.1"/>
</dbReference>
<dbReference type="GO" id="GO:0038130">
    <property type="term" value="P:ERBB4 signaling pathway"/>
    <property type="evidence" value="ECO:0007669"/>
    <property type="project" value="UniProtKB-ARBA"/>
</dbReference>
<dbReference type="InterPro" id="IPR040180">
    <property type="entry name" value="Neuregulin"/>
</dbReference>
<keyword evidence="4" id="KW-1003">Cell membrane</keyword>
<dbReference type="SUPFAM" id="SSF57196">
    <property type="entry name" value="EGF/Laminin"/>
    <property type="match status" value="1"/>
</dbReference>
<keyword evidence="10 16" id="KW-0472">Membrane</keyword>
<organism evidence="18 19">
    <name type="scientific">Notechis scutatus</name>
    <name type="common">mainland tiger snake</name>
    <dbReference type="NCBI Taxonomy" id="8663"/>
    <lineage>
        <taxon>Eukaryota</taxon>
        <taxon>Metazoa</taxon>
        <taxon>Chordata</taxon>
        <taxon>Craniata</taxon>
        <taxon>Vertebrata</taxon>
        <taxon>Euteleostomi</taxon>
        <taxon>Lepidosauria</taxon>
        <taxon>Squamata</taxon>
        <taxon>Bifurcata</taxon>
        <taxon>Unidentata</taxon>
        <taxon>Episquamata</taxon>
        <taxon>Toxicofera</taxon>
        <taxon>Serpentes</taxon>
        <taxon>Colubroidea</taxon>
        <taxon>Elapidae</taxon>
        <taxon>Hydrophiinae</taxon>
        <taxon>Notechis</taxon>
    </lineage>
</organism>
<feature type="region of interest" description="Disordered" evidence="15">
    <location>
        <begin position="102"/>
        <end position="160"/>
    </location>
</feature>
<dbReference type="GO" id="GO:0035556">
    <property type="term" value="P:intracellular signal transduction"/>
    <property type="evidence" value="ECO:0007669"/>
    <property type="project" value="TreeGrafter"/>
</dbReference>
<keyword evidence="7 16" id="KW-0812">Transmembrane</keyword>
<evidence type="ECO:0000256" key="13">
    <source>
        <dbReference type="ARBA" id="ARBA00069446"/>
    </source>
</evidence>
<evidence type="ECO:0000256" key="5">
    <source>
        <dbReference type="ARBA" id="ARBA00022525"/>
    </source>
</evidence>
<name>A0A6J1UBZ1_9SAUR</name>
<comment type="subunit">
    <text evidence="12">Interacts with ERBB4.</text>
</comment>
<dbReference type="GeneID" id="113415367"/>
<feature type="compositionally biased region" description="Polar residues" evidence="15">
    <location>
        <begin position="131"/>
        <end position="145"/>
    </location>
</feature>
<dbReference type="GO" id="GO:0048513">
    <property type="term" value="P:animal organ development"/>
    <property type="evidence" value="ECO:0007669"/>
    <property type="project" value="TreeGrafter"/>
</dbReference>
<feature type="region of interest" description="Disordered" evidence="15">
    <location>
        <begin position="239"/>
        <end position="262"/>
    </location>
</feature>
<dbReference type="GO" id="GO:0098978">
    <property type="term" value="C:glutamatergic synapse"/>
    <property type="evidence" value="ECO:0007669"/>
    <property type="project" value="UniProtKB-ARBA"/>
</dbReference>
<evidence type="ECO:0000256" key="6">
    <source>
        <dbReference type="ARBA" id="ARBA00022536"/>
    </source>
</evidence>
<evidence type="ECO:0000313" key="18">
    <source>
        <dbReference type="Proteomes" id="UP000504612"/>
    </source>
</evidence>
<feature type="compositionally biased region" description="Low complexity" evidence="15">
    <location>
        <begin position="243"/>
        <end position="259"/>
    </location>
</feature>
<dbReference type="GO" id="GO:0005615">
    <property type="term" value="C:extracellular space"/>
    <property type="evidence" value="ECO:0007669"/>
    <property type="project" value="TreeGrafter"/>
</dbReference>
<feature type="transmembrane region" description="Helical" evidence="16">
    <location>
        <begin position="348"/>
        <end position="370"/>
    </location>
</feature>
<keyword evidence="5" id="KW-0964">Secreted</keyword>
<feature type="transmembrane region" description="Helical" evidence="16">
    <location>
        <begin position="56"/>
        <end position="80"/>
    </location>
</feature>
<dbReference type="PANTHER" id="PTHR11100">
    <property type="entry name" value="HEREGULIN-NEUREGULIN FAMILY MEMBER"/>
    <property type="match status" value="1"/>
</dbReference>
<evidence type="ECO:0000256" key="14">
    <source>
        <dbReference type="PROSITE-ProRule" id="PRU00076"/>
    </source>
</evidence>
<dbReference type="Proteomes" id="UP000504612">
    <property type="component" value="Unplaced"/>
</dbReference>
<gene>
    <name evidence="19" type="primary">NRG3</name>
</gene>
<reference evidence="19" key="1">
    <citation type="submission" date="2025-08" db="UniProtKB">
        <authorList>
            <consortium name="RefSeq"/>
        </authorList>
    </citation>
    <scope>IDENTIFICATION</scope>
</reference>
<keyword evidence="9" id="KW-0339">Growth factor</keyword>
<evidence type="ECO:0000256" key="9">
    <source>
        <dbReference type="ARBA" id="ARBA00023030"/>
    </source>
</evidence>
<dbReference type="CTD" id="10718"/>
<comment type="similarity">
    <text evidence="3">Belongs to the neuregulin family.</text>
</comment>
<evidence type="ECO:0000256" key="12">
    <source>
        <dbReference type="ARBA" id="ARBA00063299"/>
    </source>
</evidence>